<feature type="compositionally biased region" description="Basic and acidic residues" evidence="1">
    <location>
        <begin position="286"/>
        <end position="305"/>
    </location>
</feature>
<protein>
    <submittedName>
        <fullName evidence="2">Uncharacterized protein</fullName>
    </submittedName>
</protein>
<feature type="region of interest" description="Disordered" evidence="1">
    <location>
        <begin position="71"/>
        <end position="177"/>
    </location>
</feature>
<dbReference type="EMBL" id="RYZI01000069">
    <property type="protein sequence ID" value="RWA11805.1"/>
    <property type="molecule type" value="Genomic_DNA"/>
</dbReference>
<accession>A0A439DBM1</accession>
<organism evidence="2 3">
    <name type="scientific">Xylaria grammica</name>
    <dbReference type="NCBI Taxonomy" id="363999"/>
    <lineage>
        <taxon>Eukaryota</taxon>
        <taxon>Fungi</taxon>
        <taxon>Dikarya</taxon>
        <taxon>Ascomycota</taxon>
        <taxon>Pezizomycotina</taxon>
        <taxon>Sordariomycetes</taxon>
        <taxon>Xylariomycetidae</taxon>
        <taxon>Xylariales</taxon>
        <taxon>Xylariaceae</taxon>
        <taxon>Xylaria</taxon>
    </lineage>
</organism>
<gene>
    <name evidence="2" type="ORF">EKO27_g3303</name>
</gene>
<keyword evidence="3" id="KW-1185">Reference proteome</keyword>
<feature type="compositionally biased region" description="Polar residues" evidence="1">
    <location>
        <begin position="261"/>
        <end position="277"/>
    </location>
</feature>
<feature type="compositionally biased region" description="Polar residues" evidence="1">
    <location>
        <begin position="150"/>
        <end position="177"/>
    </location>
</feature>
<feature type="region of interest" description="Disordered" evidence="1">
    <location>
        <begin position="261"/>
        <end position="306"/>
    </location>
</feature>
<dbReference type="Proteomes" id="UP000286045">
    <property type="component" value="Unassembled WGS sequence"/>
</dbReference>
<evidence type="ECO:0000313" key="2">
    <source>
        <dbReference type="EMBL" id="RWA11805.1"/>
    </source>
</evidence>
<proteinExistence type="predicted"/>
<feature type="compositionally biased region" description="Basic and acidic residues" evidence="1">
    <location>
        <begin position="85"/>
        <end position="107"/>
    </location>
</feature>
<name>A0A439DBM1_9PEZI</name>
<sequence length="664" mass="75346">MGSGQSKAAQPEPESGTAHSIMPENGIDVSPETATSLDSSCDEDLFISLIKDRKKPGEGYQSKCQHNWKSINFKRRKSLRARGKTPLENRRTTSRTERQNHAGDSKKTKQQTRTVKKREVSSFPHSVRKHSLSLSDVRNRPHADDEEQSCAVSTLDSQVGNSQITKNGDAVSPQTSVTKFLPPQNQISNLKANNQEWIFGTEKSKDQTTVSNIVNGSQLSPHQAAQCFPGRSNIRNSVGLSARQGGNIPSIVNGTKEHGINAQTETKTSRTAKSNKLTPFRKVSRKLPDQRDTASESNKLEEYQPGKHVISRVDPGAMLDDARRPTILERRMCGPHQDKSHEPGGGNRDTSYLHRKPSTTNDRQLDNLTDKLDRTFLSSTRLEDQFKRTQLLESRKRSLENVKTDFKWKYVIKRVDNVDMILDDEEKEERAEAVNRSFADRKEANKYLDGITLPERFGDLDNVANRTVTLEGPGRLLKVDMKFSDGEHILWWVARDMVRLSELKQDKRKQVQWRPAKRPKIPHYIVICDLITTETSWVTCCEDDGGVSLVEQDHNVGSLGRETQQRIEKLPLMTFTYREEANKYAGELFLEKTRVDKRLSRLSDVFWWEHNVVPQHEKALAGARRPNGLYEVVMDVCDMSSRLGWNHIAVNVQEVDDVTGPVNF</sequence>
<reference evidence="2 3" key="1">
    <citation type="submission" date="2018-12" db="EMBL/GenBank/DDBJ databases">
        <title>Draft genome sequence of Xylaria grammica IHI A82.</title>
        <authorList>
            <person name="Buettner E."/>
            <person name="Kellner H."/>
        </authorList>
    </citation>
    <scope>NUCLEOTIDE SEQUENCE [LARGE SCALE GENOMIC DNA]</scope>
    <source>
        <strain evidence="2 3">IHI A82</strain>
    </source>
</reference>
<feature type="region of interest" description="Disordered" evidence="1">
    <location>
        <begin position="331"/>
        <end position="367"/>
    </location>
</feature>
<evidence type="ECO:0000313" key="3">
    <source>
        <dbReference type="Proteomes" id="UP000286045"/>
    </source>
</evidence>
<feature type="region of interest" description="Disordered" evidence="1">
    <location>
        <begin position="1"/>
        <end position="39"/>
    </location>
</feature>
<feature type="compositionally biased region" description="Basic and acidic residues" evidence="1">
    <location>
        <begin position="331"/>
        <end position="342"/>
    </location>
</feature>
<evidence type="ECO:0000256" key="1">
    <source>
        <dbReference type="SAM" id="MobiDB-lite"/>
    </source>
</evidence>
<feature type="compositionally biased region" description="Basic residues" evidence="1">
    <location>
        <begin position="72"/>
        <end position="83"/>
    </location>
</feature>
<dbReference type="AlphaFoldDB" id="A0A439DBM1"/>
<comment type="caution">
    <text evidence="2">The sequence shown here is derived from an EMBL/GenBank/DDBJ whole genome shotgun (WGS) entry which is preliminary data.</text>
</comment>